<dbReference type="PANTHER" id="PTHR43721:SF30">
    <property type="entry name" value="TR-TYPE G DOMAIN-CONTAINING PROTEIN"/>
    <property type="match status" value="1"/>
</dbReference>
<gene>
    <name evidence="3" type="ORF">ACRE_081930</name>
</gene>
<dbReference type="InterPro" id="IPR000795">
    <property type="entry name" value="T_Tr_GTP-bd_dom"/>
</dbReference>
<reference evidence="4" key="1">
    <citation type="journal article" date="2014" name="Genome Announc.">
        <title>Genome sequence and annotation of Acremonium chrysogenum, producer of the beta-lactam antibiotic cephalosporin C.</title>
        <authorList>
            <person name="Terfehr D."/>
            <person name="Dahlmann T.A."/>
            <person name="Specht T."/>
            <person name="Zadra I."/>
            <person name="Kuernsteiner H."/>
            <person name="Kueck U."/>
        </authorList>
    </citation>
    <scope>NUCLEOTIDE SEQUENCE [LARGE SCALE GENOMIC DNA]</scope>
    <source>
        <strain evidence="4">ATCC 11550 / CBS 779.69 / DSM 880 / IAM 14645 / JCM 23072 / IMI 49137</strain>
    </source>
</reference>
<feature type="domain" description="Tr-type G" evidence="2">
    <location>
        <begin position="302"/>
        <end position="561"/>
    </location>
</feature>
<feature type="region of interest" description="Disordered" evidence="1">
    <location>
        <begin position="139"/>
        <end position="159"/>
    </location>
</feature>
<accession>A0A086SVG6</accession>
<organism evidence="3 4">
    <name type="scientific">Hapsidospora chrysogenum (strain ATCC 11550 / CBS 779.69 / DSM 880 / IAM 14645 / JCM 23072 / IMI 49137)</name>
    <name type="common">Acremonium chrysogenum</name>
    <dbReference type="NCBI Taxonomy" id="857340"/>
    <lineage>
        <taxon>Eukaryota</taxon>
        <taxon>Fungi</taxon>
        <taxon>Dikarya</taxon>
        <taxon>Ascomycota</taxon>
        <taxon>Pezizomycotina</taxon>
        <taxon>Sordariomycetes</taxon>
        <taxon>Hypocreomycetidae</taxon>
        <taxon>Hypocreales</taxon>
        <taxon>Bionectriaceae</taxon>
        <taxon>Hapsidospora</taxon>
    </lineage>
</organism>
<dbReference type="GO" id="GO:0005525">
    <property type="term" value="F:GTP binding"/>
    <property type="evidence" value="ECO:0007669"/>
    <property type="project" value="InterPro"/>
</dbReference>
<dbReference type="OrthoDB" id="5342685at2759"/>
<dbReference type="InterPro" id="IPR027417">
    <property type="entry name" value="P-loop_NTPase"/>
</dbReference>
<dbReference type="GO" id="GO:0003924">
    <property type="term" value="F:GTPase activity"/>
    <property type="evidence" value="ECO:0007669"/>
    <property type="project" value="InterPro"/>
</dbReference>
<protein>
    <submittedName>
        <fullName evidence="3">GTP-binding protein-like protein</fullName>
    </submittedName>
</protein>
<dbReference type="Pfam" id="PF00009">
    <property type="entry name" value="GTP_EFTU"/>
    <property type="match status" value="1"/>
</dbReference>
<dbReference type="HOGENOM" id="CLU_006343_0_0_1"/>
<dbReference type="GO" id="GO:0003746">
    <property type="term" value="F:translation elongation factor activity"/>
    <property type="evidence" value="ECO:0007669"/>
    <property type="project" value="TreeGrafter"/>
</dbReference>
<dbReference type="STRING" id="857340.A0A086SVG6"/>
<feature type="compositionally biased region" description="Polar residues" evidence="1">
    <location>
        <begin position="293"/>
        <end position="303"/>
    </location>
</feature>
<dbReference type="Proteomes" id="UP000029964">
    <property type="component" value="Unassembled WGS sequence"/>
</dbReference>
<comment type="caution">
    <text evidence="3">The sequence shown here is derived from an EMBL/GenBank/DDBJ whole genome shotgun (WGS) entry which is preliminary data.</text>
</comment>
<dbReference type="Gene3D" id="3.40.50.300">
    <property type="entry name" value="P-loop containing nucleotide triphosphate hydrolases"/>
    <property type="match status" value="1"/>
</dbReference>
<dbReference type="InterPro" id="IPR050055">
    <property type="entry name" value="EF-Tu_GTPase"/>
</dbReference>
<evidence type="ECO:0000256" key="1">
    <source>
        <dbReference type="SAM" id="MobiDB-lite"/>
    </source>
</evidence>
<feature type="compositionally biased region" description="Low complexity" evidence="1">
    <location>
        <begin position="306"/>
        <end position="322"/>
    </location>
</feature>
<sequence>MASIFTYDPDPPKVASPWLGPEDIAARNAVAKSHGTEARRAGLLSDYGVTKLQAEPQNGPTEYKLHLLLRPRRAYKSMTTTTKAVGAHPIQSKDAPGETDSPPPASSAGRAAAQPRQQRLLHLTTQLLWRLQQSSPYHASSSKEIPMPQLPDDSVDLDSAKGPEDLVPGLEESRGALYEIGVSDDGTLVGLTRDELDESIKTLRVMASSLGCSVEVVRMVIVGDCEWIDTIEPTKPGIEPTEITREDKLWVAEAFVTPNLGMEQRDVKNGSNGEQLAAMVRTDSAPEAGVPSKGSSRTPQLRVTFTGPTTSGKSSLLGTLSTGTLDNGRGKSRLSLLKHRHEVASGVTSSIAQELIGYKDKEILNYSQSNIESWVDIHDCAEGGRLVFVSDSGGHPRYRRTVLRGLMNWAPHWSILCIAADDGETAATNPGATSSAQDTLGTAAAGVDLVNAHLTLSLKLTVPLAVVVTKLDLASRGRLQKTMSKILTAIKESGRVPKIVQPDQKQHADLLRIPRGDYDKIQGIVENIVDSGSLTQIVPIVLTSAVKGTGTGLLHALLEGLPLPPTPTSRDFVGMALNPEQPKCLFHIDDTFSLPASYSAVAGSSKSKDDQGVVVSGYLRFGNLSIGDKIVVGPFPPEDDDSRGFAPDDKASPGNYGLSISHPSSAELAKVSMKNAVSASTIVGEWHRARIVSIRNLRLPVRNLEAGQAGTIGLVFEPRPAQNGHGNNAPQTCASPRIRRGMVLAIPSEHMLDTGLSLQAASGFTATFHDPGMESLAVGSFVNVYVASVRAAARVRGISHHHRQNGDPGSTATEDIDDVFNLNEEMEGEGNGKAHQGRFSTEVFLELLHNREWVELGSPVMLLEGGSQDRSGLEGYVGRIIEIVD</sequence>
<proteinExistence type="predicted"/>
<evidence type="ECO:0000313" key="4">
    <source>
        <dbReference type="Proteomes" id="UP000029964"/>
    </source>
</evidence>
<feature type="region of interest" description="Disordered" evidence="1">
    <location>
        <begin position="637"/>
        <end position="657"/>
    </location>
</feature>
<feature type="compositionally biased region" description="Basic and acidic residues" evidence="1">
    <location>
        <begin position="642"/>
        <end position="651"/>
    </location>
</feature>
<feature type="region of interest" description="Disordered" evidence="1">
    <location>
        <begin position="283"/>
        <end position="322"/>
    </location>
</feature>
<keyword evidence="4" id="KW-1185">Reference proteome</keyword>
<dbReference type="AlphaFoldDB" id="A0A086SVG6"/>
<dbReference type="SUPFAM" id="SSF52540">
    <property type="entry name" value="P-loop containing nucleoside triphosphate hydrolases"/>
    <property type="match status" value="1"/>
</dbReference>
<dbReference type="PANTHER" id="PTHR43721">
    <property type="entry name" value="ELONGATION FACTOR TU-RELATED"/>
    <property type="match status" value="1"/>
</dbReference>
<name>A0A086SVG6_HAPC1</name>
<dbReference type="EMBL" id="JPKY01000146">
    <property type="protein sequence ID" value="KFH41098.1"/>
    <property type="molecule type" value="Genomic_DNA"/>
</dbReference>
<evidence type="ECO:0000313" key="3">
    <source>
        <dbReference type="EMBL" id="KFH41098.1"/>
    </source>
</evidence>
<feature type="region of interest" description="Disordered" evidence="1">
    <location>
        <begin position="80"/>
        <end position="116"/>
    </location>
</feature>
<feature type="compositionally biased region" description="Low complexity" evidence="1">
    <location>
        <begin position="106"/>
        <end position="116"/>
    </location>
</feature>
<evidence type="ECO:0000259" key="2">
    <source>
        <dbReference type="Pfam" id="PF00009"/>
    </source>
</evidence>